<keyword evidence="3 9" id="KW-0808">Transferase</keyword>
<comment type="catalytic activity">
    <reaction evidence="9">
        <text>alpha-D-glucosaminyl-[heparan sulfate](n) + 3'-phosphoadenylyl sulfate = 6-sulfo-alpha-D-glucosaminyl-[heparan sulfate](n) + adenosine 3',5'-bisphosphate + H(+)</text>
        <dbReference type="Rhea" id="RHEA:56604"/>
        <dbReference type="Rhea" id="RHEA-COMP:9830"/>
        <dbReference type="Rhea" id="RHEA-COMP:14621"/>
        <dbReference type="ChEBI" id="CHEBI:15378"/>
        <dbReference type="ChEBI" id="CHEBI:58339"/>
        <dbReference type="ChEBI" id="CHEBI:58343"/>
        <dbReference type="ChEBI" id="CHEBI:58388"/>
        <dbReference type="ChEBI" id="CHEBI:140604"/>
    </reaction>
</comment>
<evidence type="ECO:0000256" key="3">
    <source>
        <dbReference type="ARBA" id="ARBA00022679"/>
    </source>
</evidence>
<dbReference type="EMBL" id="CAJPIZ010000275">
    <property type="protein sequence ID" value="CAG2100986.1"/>
    <property type="molecule type" value="Genomic_DNA"/>
</dbReference>
<keyword evidence="11" id="KW-1185">Reference proteome</keyword>
<dbReference type="OrthoDB" id="406981at2759"/>
<keyword evidence="5 9" id="KW-0735">Signal-anchor</keyword>
<dbReference type="Pfam" id="PF03567">
    <property type="entry name" value="Sulfotransfer_2"/>
    <property type="match status" value="1"/>
</dbReference>
<dbReference type="GO" id="GO:0016020">
    <property type="term" value="C:membrane"/>
    <property type="evidence" value="ECO:0007669"/>
    <property type="project" value="UniProtKB-SubCell"/>
</dbReference>
<evidence type="ECO:0000256" key="9">
    <source>
        <dbReference type="RuleBase" id="RU364122"/>
    </source>
</evidence>
<sequence>MDSVVKKFGLLSMKWTSRALPLTNKSFVVIVLILVFMSFLLMAYLCPEGICPQSLRSIPDHHFDGRSLDTAFKDNLGKPLSQSSHPLYHYKLSFDDMINVNEFVFDIKGNDVIVFLHIQKTGGTTFGRHLVRDLDLEKPCLCKKGRKKCKCIRPDSEAKLWLFSRYSTGWKCGLHADFTELMGCVDNALDESERQRTKRRYFYITLLREPISRFLSEYRHVQRGATWKTSRHMCGGRVPTKDELPSCYAGTDWRDVTIEEFISCEHNLAINRQTRMLADLTLVDCYNKSFMSAKERDVILLASAKENLRRMAFFGLCEHQKISQYLFEMSFHLNFLQPFVQLNETHSTLTYSHLKPDLVNKIKRLNHLDIELYEFAKQLLYDRFKKMKNSDQNFGFNYNNLGVSHQINRNDVSDKNSAKIDDILSDYHYY</sequence>
<comment type="similarity">
    <text evidence="2 9">Belongs to the sulfotransferase 6 family.</text>
</comment>
<dbReference type="GO" id="GO:0017095">
    <property type="term" value="F:heparan sulfate 6-sulfotransferase activity"/>
    <property type="evidence" value="ECO:0007669"/>
    <property type="project" value="TreeGrafter"/>
</dbReference>
<name>A0A7R9KCI9_9ACAR</name>
<keyword evidence="8" id="KW-0325">Glycoprotein</keyword>
<gene>
    <name evidence="10" type="ORF">OSB1V03_LOCUS1041</name>
</gene>
<dbReference type="InterPro" id="IPR027417">
    <property type="entry name" value="P-loop_NTPase"/>
</dbReference>
<evidence type="ECO:0000256" key="4">
    <source>
        <dbReference type="ARBA" id="ARBA00022692"/>
    </source>
</evidence>
<evidence type="ECO:0000256" key="1">
    <source>
        <dbReference type="ARBA" id="ARBA00004606"/>
    </source>
</evidence>
<evidence type="ECO:0000313" key="11">
    <source>
        <dbReference type="Proteomes" id="UP000759131"/>
    </source>
</evidence>
<dbReference type="FunFam" id="3.40.50.300:FF:000347">
    <property type="entry name" value="Heparan-sulfate 6-O-sulfotransferase"/>
    <property type="match status" value="1"/>
</dbReference>
<reference evidence="10" key="1">
    <citation type="submission" date="2020-11" db="EMBL/GenBank/DDBJ databases">
        <authorList>
            <person name="Tran Van P."/>
        </authorList>
    </citation>
    <scope>NUCLEOTIDE SEQUENCE</scope>
</reference>
<dbReference type="EMBL" id="OC854850">
    <property type="protein sequence ID" value="CAD7620556.1"/>
    <property type="molecule type" value="Genomic_DNA"/>
</dbReference>
<dbReference type="InterPro" id="IPR005331">
    <property type="entry name" value="Sulfotransferase"/>
</dbReference>
<comment type="function">
    <text evidence="9">6-O-sulfation enzyme which catalyzes the transfer of sulfate from 3'-phosphoadenosine 5'-phosphosulfate (PAPS) to position 6 of the N-sulfoglucosamine residue (GlcNS) of heparan sulfate.</text>
</comment>
<keyword evidence="7 9" id="KW-0472">Membrane</keyword>
<evidence type="ECO:0000256" key="7">
    <source>
        <dbReference type="ARBA" id="ARBA00023136"/>
    </source>
</evidence>
<dbReference type="EC" id="2.8.2.-" evidence="9"/>
<evidence type="ECO:0000256" key="8">
    <source>
        <dbReference type="ARBA" id="ARBA00023180"/>
    </source>
</evidence>
<proteinExistence type="inferred from homology"/>
<dbReference type="SUPFAM" id="SSF52540">
    <property type="entry name" value="P-loop containing nucleoside triphosphate hydrolases"/>
    <property type="match status" value="1"/>
</dbReference>
<feature type="transmembrane region" description="Helical" evidence="9">
    <location>
        <begin position="27"/>
        <end position="45"/>
    </location>
</feature>
<dbReference type="AlphaFoldDB" id="A0A7R9KCI9"/>
<accession>A0A7R9KCI9</accession>
<evidence type="ECO:0000256" key="2">
    <source>
        <dbReference type="ARBA" id="ARBA00010109"/>
    </source>
</evidence>
<dbReference type="PANTHER" id="PTHR12812">
    <property type="entry name" value="HEPARAN SULFATE 6-O-SULFOTRANSFERASE 3"/>
    <property type="match status" value="1"/>
</dbReference>
<evidence type="ECO:0000313" key="10">
    <source>
        <dbReference type="EMBL" id="CAD7620556.1"/>
    </source>
</evidence>
<keyword evidence="4 9" id="KW-0812">Transmembrane</keyword>
<dbReference type="Proteomes" id="UP000759131">
    <property type="component" value="Unassembled WGS sequence"/>
</dbReference>
<protein>
    <recommendedName>
        <fullName evidence="9">Heparan-sulfate 6-O-sulfotransferase</fullName>
        <ecNumber evidence="9">2.8.2.-</ecNumber>
    </recommendedName>
</protein>
<evidence type="ECO:0000256" key="5">
    <source>
        <dbReference type="ARBA" id="ARBA00022968"/>
    </source>
</evidence>
<keyword evidence="6 9" id="KW-1133">Transmembrane helix</keyword>
<dbReference type="PANTHER" id="PTHR12812:SF0">
    <property type="entry name" value="HEPARAN-SULFATE 6-O-SULFOTRANSFERASE"/>
    <property type="match status" value="1"/>
</dbReference>
<evidence type="ECO:0000256" key="6">
    <source>
        <dbReference type="ARBA" id="ARBA00022989"/>
    </source>
</evidence>
<comment type="subcellular location">
    <subcellularLocation>
        <location evidence="1 9">Membrane</location>
        <topology evidence="1 9">Single-pass type II membrane protein</topology>
    </subcellularLocation>
</comment>
<dbReference type="InterPro" id="IPR010635">
    <property type="entry name" value="Heparan_SO4-6-sulfoTrfase"/>
</dbReference>
<dbReference type="Gene3D" id="3.40.50.300">
    <property type="entry name" value="P-loop containing nucleotide triphosphate hydrolases"/>
    <property type="match status" value="1"/>
</dbReference>
<organism evidence="10">
    <name type="scientific">Medioppia subpectinata</name>
    <dbReference type="NCBI Taxonomy" id="1979941"/>
    <lineage>
        <taxon>Eukaryota</taxon>
        <taxon>Metazoa</taxon>
        <taxon>Ecdysozoa</taxon>
        <taxon>Arthropoda</taxon>
        <taxon>Chelicerata</taxon>
        <taxon>Arachnida</taxon>
        <taxon>Acari</taxon>
        <taxon>Acariformes</taxon>
        <taxon>Sarcoptiformes</taxon>
        <taxon>Oribatida</taxon>
        <taxon>Brachypylina</taxon>
        <taxon>Oppioidea</taxon>
        <taxon>Oppiidae</taxon>
        <taxon>Medioppia</taxon>
    </lineage>
</organism>